<feature type="region of interest" description="Disordered" evidence="1">
    <location>
        <begin position="45"/>
        <end position="77"/>
    </location>
</feature>
<name>A0A409XW98_PSICY</name>
<accession>A0A409XW98</accession>
<organism evidence="2 3">
    <name type="scientific">Psilocybe cyanescens</name>
    <dbReference type="NCBI Taxonomy" id="93625"/>
    <lineage>
        <taxon>Eukaryota</taxon>
        <taxon>Fungi</taxon>
        <taxon>Dikarya</taxon>
        <taxon>Basidiomycota</taxon>
        <taxon>Agaricomycotina</taxon>
        <taxon>Agaricomycetes</taxon>
        <taxon>Agaricomycetidae</taxon>
        <taxon>Agaricales</taxon>
        <taxon>Agaricineae</taxon>
        <taxon>Strophariaceae</taxon>
        <taxon>Psilocybe</taxon>
    </lineage>
</organism>
<evidence type="ECO:0000256" key="1">
    <source>
        <dbReference type="SAM" id="MobiDB-lite"/>
    </source>
</evidence>
<dbReference type="Proteomes" id="UP000283269">
    <property type="component" value="Unassembled WGS sequence"/>
</dbReference>
<keyword evidence="3" id="KW-1185">Reference proteome</keyword>
<sequence>MLVVFTRAEVEIEYALEVGVLEWCDGYTESGEEWSSQVGGVVEEGFKREELRDSSDGTSDYRLYKPQRPQPALARSS</sequence>
<feature type="compositionally biased region" description="Basic and acidic residues" evidence="1">
    <location>
        <begin position="45"/>
        <end position="55"/>
    </location>
</feature>
<evidence type="ECO:0000313" key="2">
    <source>
        <dbReference type="EMBL" id="PPQ95037.1"/>
    </source>
</evidence>
<proteinExistence type="predicted"/>
<dbReference type="EMBL" id="NHYD01000150">
    <property type="protein sequence ID" value="PPQ95037.1"/>
    <property type="molecule type" value="Genomic_DNA"/>
</dbReference>
<dbReference type="AlphaFoldDB" id="A0A409XW98"/>
<comment type="caution">
    <text evidence="2">The sequence shown here is derived from an EMBL/GenBank/DDBJ whole genome shotgun (WGS) entry which is preliminary data.</text>
</comment>
<protein>
    <submittedName>
        <fullName evidence="2">Uncharacterized protein</fullName>
    </submittedName>
</protein>
<reference evidence="2 3" key="1">
    <citation type="journal article" date="2018" name="Evol. Lett.">
        <title>Horizontal gene cluster transfer increased hallucinogenic mushroom diversity.</title>
        <authorList>
            <person name="Reynolds H.T."/>
            <person name="Vijayakumar V."/>
            <person name="Gluck-Thaler E."/>
            <person name="Korotkin H.B."/>
            <person name="Matheny P.B."/>
            <person name="Slot J.C."/>
        </authorList>
    </citation>
    <scope>NUCLEOTIDE SEQUENCE [LARGE SCALE GENOMIC DNA]</scope>
    <source>
        <strain evidence="2 3">2631</strain>
    </source>
</reference>
<gene>
    <name evidence="2" type="ORF">CVT25_000500</name>
</gene>
<dbReference type="InParanoid" id="A0A409XW98"/>
<evidence type="ECO:0000313" key="3">
    <source>
        <dbReference type="Proteomes" id="UP000283269"/>
    </source>
</evidence>